<protein>
    <recommendedName>
        <fullName evidence="1">ACT domain-containing protein</fullName>
    </recommendedName>
</protein>
<accession>A0A173DXK3</accession>
<dbReference type="InterPro" id="IPR002912">
    <property type="entry name" value="ACT_dom"/>
</dbReference>
<proteinExistence type="predicted"/>
<dbReference type="SUPFAM" id="SSF55021">
    <property type="entry name" value="ACT-like"/>
    <property type="match status" value="1"/>
</dbReference>
<sequence length="289" mass="32739">MPLSQVLTNGDQVEIISSDSARPRREWLDFLTTSRAKSQVMDYLKSDKKNNIKEGMEILDRKLEERNITERSRVIKKLVDYYKTPGGKDELYNKIGIGVIDLSDLDKALKTNAERRSVQMWGVKLLSPVRNSSINKKSEFLLQEDIDQGTISFNIAQCCSPIPGDSVVAFIEDDGTVTIHKKSCPVATNLASKEGHRIVSAKWSKHFMMSYLARISLEGIDRIGVLSDLARVISLVLGVNMRKLHIEAHDEIFEGVIDLYVHNTDDLDKLIRELSKVKGIERVKRVEIK</sequence>
<feature type="domain" description="ACT" evidence="1">
    <location>
        <begin position="210"/>
        <end position="285"/>
    </location>
</feature>
<dbReference type="EMBL" id="KU952095">
    <property type="protein sequence ID" value="ANG65651.1"/>
    <property type="molecule type" value="Genomic_DNA"/>
</dbReference>
<evidence type="ECO:0000259" key="1">
    <source>
        <dbReference type="Pfam" id="PF13291"/>
    </source>
</evidence>
<evidence type="ECO:0000313" key="2">
    <source>
        <dbReference type="EMBL" id="ANG65651.1"/>
    </source>
</evidence>
<dbReference type="Pfam" id="PF13291">
    <property type="entry name" value="ACT_4"/>
    <property type="match status" value="1"/>
</dbReference>
<organism evidence="2">
    <name type="scientific">uncultured bacterium G1</name>
    <dbReference type="NCBI Taxonomy" id="1821258"/>
    <lineage>
        <taxon>Bacteria</taxon>
        <taxon>environmental samples</taxon>
    </lineage>
</organism>
<dbReference type="InterPro" id="IPR045865">
    <property type="entry name" value="ACT-like_dom_sf"/>
</dbReference>
<dbReference type="Gene3D" id="3.30.70.260">
    <property type="match status" value="1"/>
</dbReference>
<name>A0A173DXK3_9BACT</name>
<dbReference type="AlphaFoldDB" id="A0A173DXK3"/>
<gene>
    <name evidence="2" type="primary">G1_5</name>
</gene>
<reference evidence="2" key="1">
    <citation type="submission" date="2016-03" db="EMBL/GenBank/DDBJ databases">
        <title>Improved glycerol to ethanol conversion by E. coli using a metagenomic fragment isolated from an anaerobic reactor.</title>
        <authorList>
            <person name="Loaces I."/>
            <person name="Rodriguez C."/>
            <person name="Amarelle V."/>
            <person name="Fabiano E."/>
            <person name="Noya F."/>
        </authorList>
    </citation>
    <scope>NUCLEOTIDE SEQUENCE</scope>
</reference>